<keyword evidence="2" id="KW-0812">Transmembrane</keyword>
<keyword evidence="2" id="KW-1133">Transmembrane helix</keyword>
<feature type="transmembrane region" description="Helical" evidence="2">
    <location>
        <begin position="116"/>
        <end position="137"/>
    </location>
</feature>
<comment type="caution">
    <text evidence="3">The sequence shown here is derived from an EMBL/GenBank/DDBJ whole genome shotgun (WGS) entry which is preliminary data.</text>
</comment>
<organism evidence="3 4">
    <name type="scientific">Dehalococcoides mccartyi</name>
    <dbReference type="NCBI Taxonomy" id="61435"/>
    <lineage>
        <taxon>Bacteria</taxon>
        <taxon>Bacillati</taxon>
        <taxon>Chloroflexota</taxon>
        <taxon>Dehalococcoidia</taxon>
        <taxon>Dehalococcoidales</taxon>
        <taxon>Dehalococcoidaceae</taxon>
        <taxon>Dehalococcoides</taxon>
    </lineage>
</organism>
<name>A0A0V8M4F2_9CHLR</name>
<dbReference type="AlphaFoldDB" id="A0A0V8M4F2"/>
<dbReference type="Proteomes" id="UP000053577">
    <property type="component" value="Unassembled WGS sequence"/>
</dbReference>
<evidence type="ECO:0000256" key="1">
    <source>
        <dbReference type="SAM" id="MobiDB-lite"/>
    </source>
</evidence>
<evidence type="ECO:0000313" key="3">
    <source>
        <dbReference type="EMBL" id="KSV18505.1"/>
    </source>
</evidence>
<reference evidence="3 4" key="1">
    <citation type="journal article" date="2015" name="Sci. Rep.">
        <title>A comparative genomics and reductive dehalogenase gene transcription study of two chloroethene-respiring bacteria, Dehalococcoides mccartyi strains MB and 11a.</title>
        <authorList>
            <person name="Low A."/>
            <person name="Shen Z."/>
            <person name="Cheng D."/>
            <person name="Rogers M.J."/>
            <person name="Lee P.K."/>
            <person name="He J."/>
        </authorList>
    </citation>
    <scope>NUCLEOTIDE SEQUENCE [LARGE SCALE GENOMIC DNA]</scope>
    <source>
        <strain evidence="3 4">MB</strain>
    </source>
</reference>
<evidence type="ECO:0000256" key="2">
    <source>
        <dbReference type="SAM" id="Phobius"/>
    </source>
</evidence>
<dbReference type="RefSeq" id="WP_041330392.1">
    <property type="nucleotide sequence ID" value="NZ_CP013074.1"/>
</dbReference>
<keyword evidence="2" id="KW-0472">Membrane</keyword>
<protein>
    <submittedName>
        <fullName evidence="3">Uncharacterized protein</fullName>
    </submittedName>
</protein>
<feature type="region of interest" description="Disordered" evidence="1">
    <location>
        <begin position="150"/>
        <end position="192"/>
    </location>
</feature>
<proteinExistence type="predicted"/>
<sequence length="192" mass="21587">MRDLEIFRPSNRCYVLVNYMDRRLLEKGLVTDVTDKGVHFEYRLNGKHHVYHEHAEEYRVPQLWNRPLFAHVFGSAVDYDVVTGQAMFDGNMFDQAVNGKITSDALKEIKGLNKKMSINFMTILLVVAIFVGGLFVLQNKDKIFNLGSNEPATEQTIPDNPVYPDNPADNPSDGTEIPEGDYIPTNPPAGGS</sequence>
<dbReference type="EMBL" id="JGYD01000011">
    <property type="protein sequence ID" value="KSV18505.1"/>
    <property type="molecule type" value="Genomic_DNA"/>
</dbReference>
<dbReference type="PATRIC" id="fig|61435.5.peg.697"/>
<evidence type="ECO:0000313" key="4">
    <source>
        <dbReference type="Proteomes" id="UP000053577"/>
    </source>
</evidence>
<accession>A0A0V8M4F2</accession>
<gene>
    <name evidence="3" type="ORF">DA01_03475</name>
</gene>